<reference evidence="1 2" key="1">
    <citation type="submission" date="2015-09" db="EMBL/GenBank/DDBJ databases">
        <title>Sorangium comparison.</title>
        <authorList>
            <person name="Zaburannyi N."/>
            <person name="Bunk B."/>
            <person name="Overmann J."/>
            <person name="Mueller R."/>
        </authorList>
    </citation>
    <scope>NUCLEOTIDE SEQUENCE [LARGE SCALE GENOMIC DNA]</scope>
    <source>
        <strain evidence="1 2">So ce836</strain>
    </source>
</reference>
<dbReference type="RefSeq" id="WP_129581016.1">
    <property type="nucleotide sequence ID" value="NZ_CP012672.1"/>
</dbReference>
<dbReference type="EC" id="4.3.1.12" evidence="1"/>
<evidence type="ECO:0000313" key="1">
    <source>
        <dbReference type="EMBL" id="AUX38588.1"/>
    </source>
</evidence>
<accession>A0A4P2R6W1</accession>
<gene>
    <name evidence="1" type="primary">ocd</name>
    <name evidence="1" type="ORF">SOCE836_108350</name>
</gene>
<dbReference type="InterPro" id="IPR036291">
    <property type="entry name" value="NAD(P)-bd_dom_sf"/>
</dbReference>
<dbReference type="InterPro" id="IPR023401">
    <property type="entry name" value="ODC_N"/>
</dbReference>
<dbReference type="PANTHER" id="PTHR13812">
    <property type="entry name" value="KETIMINE REDUCTASE MU-CRYSTALLIN"/>
    <property type="match status" value="1"/>
</dbReference>
<proteinExistence type="predicted"/>
<name>A0A4P2R6W1_SORCE</name>
<dbReference type="GO" id="GO:0008473">
    <property type="term" value="F:ornithine cyclodeaminase activity"/>
    <property type="evidence" value="ECO:0007669"/>
    <property type="project" value="UniProtKB-EC"/>
</dbReference>
<dbReference type="Gene3D" id="3.30.1780.10">
    <property type="entry name" value="ornithine cyclodeaminase, domain 1"/>
    <property type="match status" value="1"/>
</dbReference>
<evidence type="ECO:0000313" key="2">
    <source>
        <dbReference type="Proteomes" id="UP000295497"/>
    </source>
</evidence>
<dbReference type="SUPFAM" id="SSF51735">
    <property type="entry name" value="NAD(P)-binding Rossmann-fold domains"/>
    <property type="match status" value="1"/>
</dbReference>
<dbReference type="Gene3D" id="3.40.50.720">
    <property type="entry name" value="NAD(P)-binding Rossmann-like Domain"/>
    <property type="match status" value="1"/>
</dbReference>
<sequence>MRELKKRYAAVGDAGLSTIVLGEADLAQIVRTIGLDALMDELIDALEGSLREHDPMHVEVRKRDGFVYAEPHPGVFEWMPVMESGDHVVVKLVGYNPSNVDERCLPTILSTMGLYDVRSGHLRALCDGTFPTALRTGAASAVASRVLARSDSAVLGLVGCGAQSVTQLHALSRVFHLRRVLIYDVLPSSVRSFRRRTAFLDIDIVPASLAQVEREVDILCTATSVEIGAGPVICGTSLKPHVHLNAVGSDLPGKIELPRQLLQRALVCPDFLPQAVVEGECQQLQAGEIGPSLVELVKAPERFRAYRDEVTVFDSTGFALEDKVAFELILQHAERLGIGRRIQVETTSTDPRDPYGFIYADDLLLRAPDTIRRASDGECDHGPGPVG</sequence>
<organism evidence="1 2">
    <name type="scientific">Sorangium cellulosum</name>
    <name type="common">Polyangium cellulosum</name>
    <dbReference type="NCBI Taxonomy" id="56"/>
    <lineage>
        <taxon>Bacteria</taxon>
        <taxon>Pseudomonadati</taxon>
        <taxon>Myxococcota</taxon>
        <taxon>Polyangia</taxon>
        <taxon>Polyangiales</taxon>
        <taxon>Polyangiaceae</taxon>
        <taxon>Sorangium</taxon>
    </lineage>
</organism>
<dbReference type="EMBL" id="CP012672">
    <property type="protein sequence ID" value="AUX38588.1"/>
    <property type="molecule type" value="Genomic_DNA"/>
</dbReference>
<dbReference type="Proteomes" id="UP000295497">
    <property type="component" value="Chromosome"/>
</dbReference>
<keyword evidence="1" id="KW-0456">Lyase</keyword>
<dbReference type="GO" id="GO:0005737">
    <property type="term" value="C:cytoplasm"/>
    <property type="evidence" value="ECO:0007669"/>
    <property type="project" value="TreeGrafter"/>
</dbReference>
<dbReference type="PANTHER" id="PTHR13812:SF19">
    <property type="entry name" value="KETIMINE REDUCTASE MU-CRYSTALLIN"/>
    <property type="match status" value="1"/>
</dbReference>
<dbReference type="AlphaFoldDB" id="A0A4P2R6W1"/>
<dbReference type="InterPro" id="IPR003462">
    <property type="entry name" value="ODC_Mu_crystall"/>
</dbReference>
<dbReference type="Pfam" id="PF02423">
    <property type="entry name" value="OCD_Mu_crystall"/>
    <property type="match status" value="1"/>
</dbReference>
<protein>
    <submittedName>
        <fullName evidence="1">Ornithine cyclodeaminase</fullName>
        <ecNumber evidence="1">4.3.1.12</ecNumber>
    </submittedName>
</protein>